<protein>
    <submittedName>
        <fullName evidence="8">NUDIX hydrolase</fullName>
    </submittedName>
</protein>
<organism evidence="8 9">
    <name type="scientific">Nonomuraea montanisoli</name>
    <dbReference type="NCBI Taxonomy" id="2741721"/>
    <lineage>
        <taxon>Bacteria</taxon>
        <taxon>Bacillati</taxon>
        <taxon>Actinomycetota</taxon>
        <taxon>Actinomycetes</taxon>
        <taxon>Streptosporangiales</taxon>
        <taxon>Streptosporangiaceae</taxon>
        <taxon>Nonomuraea</taxon>
    </lineage>
</organism>
<evidence type="ECO:0000256" key="3">
    <source>
        <dbReference type="ARBA" id="ARBA00022801"/>
    </source>
</evidence>
<dbReference type="RefSeq" id="WP_175588212.1">
    <property type="nucleotide sequence ID" value="NZ_JABWGN010000002.1"/>
</dbReference>
<dbReference type="Proteomes" id="UP000586042">
    <property type="component" value="Unassembled WGS sequence"/>
</dbReference>
<feature type="domain" description="Nudix hydrolase" evidence="7">
    <location>
        <begin position="24"/>
        <end position="152"/>
    </location>
</feature>
<comment type="caution">
    <text evidence="8">The sequence shown here is derived from an EMBL/GenBank/DDBJ whole genome shotgun (WGS) entry which is preliminary data.</text>
</comment>
<dbReference type="Gene3D" id="3.90.79.10">
    <property type="entry name" value="Nucleoside Triphosphate Pyrophosphohydrolase"/>
    <property type="match status" value="1"/>
</dbReference>
<dbReference type="AlphaFoldDB" id="A0A7Y6I5B6"/>
<feature type="region of interest" description="Disordered" evidence="6">
    <location>
        <begin position="1"/>
        <end position="21"/>
    </location>
</feature>
<evidence type="ECO:0000256" key="4">
    <source>
        <dbReference type="ARBA" id="ARBA00022842"/>
    </source>
</evidence>
<dbReference type="InterPro" id="IPR020476">
    <property type="entry name" value="Nudix_hydrolase"/>
</dbReference>
<evidence type="ECO:0000313" key="8">
    <source>
        <dbReference type="EMBL" id="NUW30759.1"/>
    </source>
</evidence>
<evidence type="ECO:0000256" key="5">
    <source>
        <dbReference type="RuleBase" id="RU003476"/>
    </source>
</evidence>
<evidence type="ECO:0000259" key="7">
    <source>
        <dbReference type="PROSITE" id="PS51462"/>
    </source>
</evidence>
<name>A0A7Y6I5B6_9ACTN</name>
<keyword evidence="4" id="KW-0460">Magnesium</keyword>
<dbReference type="EMBL" id="JABWGN010000002">
    <property type="protein sequence ID" value="NUW30759.1"/>
    <property type="molecule type" value="Genomic_DNA"/>
</dbReference>
<dbReference type="CDD" id="cd18876">
    <property type="entry name" value="NUDIX_Hydrolase"/>
    <property type="match status" value="1"/>
</dbReference>
<dbReference type="PANTHER" id="PTHR43046:SF12">
    <property type="entry name" value="GDP-MANNOSE MANNOSYL HYDROLASE"/>
    <property type="match status" value="1"/>
</dbReference>
<evidence type="ECO:0000256" key="6">
    <source>
        <dbReference type="SAM" id="MobiDB-lite"/>
    </source>
</evidence>
<dbReference type="PANTHER" id="PTHR43046">
    <property type="entry name" value="GDP-MANNOSE MANNOSYL HYDROLASE"/>
    <property type="match status" value="1"/>
</dbReference>
<dbReference type="Pfam" id="PF00293">
    <property type="entry name" value="NUDIX"/>
    <property type="match status" value="1"/>
</dbReference>
<sequence>MDTQRASASEEEAGQGDQEASFARARAAAGALFFDAEGRVLLVQPTYKQQREIPGGQVEPGETPYQACVREVREELGIEPPIGRLLVVDWAPHPDEGDKILFVFDGGELDADTLKRITFADGELSAYAFHPADELEDLLIERLARRVRAALTAWELGETIYLEHGRAVAAG</sequence>
<dbReference type="InterPro" id="IPR020084">
    <property type="entry name" value="NUDIX_hydrolase_CS"/>
</dbReference>
<dbReference type="PRINTS" id="PR00502">
    <property type="entry name" value="NUDIXFAMILY"/>
</dbReference>
<proteinExistence type="inferred from homology"/>
<reference evidence="8 9" key="1">
    <citation type="submission" date="2020-06" db="EMBL/GenBank/DDBJ databases">
        <title>Nonomuraea sp. SMC257, a novel actinomycete isolated from soil.</title>
        <authorList>
            <person name="Chanama M."/>
        </authorList>
    </citation>
    <scope>NUCLEOTIDE SEQUENCE [LARGE SCALE GENOMIC DNA]</scope>
    <source>
        <strain evidence="8 9">SMC257</strain>
    </source>
</reference>
<evidence type="ECO:0000313" key="9">
    <source>
        <dbReference type="Proteomes" id="UP000586042"/>
    </source>
</evidence>
<keyword evidence="9" id="KW-1185">Reference proteome</keyword>
<evidence type="ECO:0000256" key="2">
    <source>
        <dbReference type="ARBA" id="ARBA00005582"/>
    </source>
</evidence>
<dbReference type="PROSITE" id="PS00893">
    <property type="entry name" value="NUDIX_BOX"/>
    <property type="match status" value="1"/>
</dbReference>
<accession>A0A7Y6I5B6</accession>
<comment type="similarity">
    <text evidence="2 5">Belongs to the Nudix hydrolase family.</text>
</comment>
<dbReference type="GO" id="GO:0016787">
    <property type="term" value="F:hydrolase activity"/>
    <property type="evidence" value="ECO:0007669"/>
    <property type="project" value="UniProtKB-KW"/>
</dbReference>
<evidence type="ECO:0000256" key="1">
    <source>
        <dbReference type="ARBA" id="ARBA00001946"/>
    </source>
</evidence>
<comment type="cofactor">
    <cofactor evidence="1">
        <name>Mg(2+)</name>
        <dbReference type="ChEBI" id="CHEBI:18420"/>
    </cofactor>
</comment>
<dbReference type="InterPro" id="IPR000086">
    <property type="entry name" value="NUDIX_hydrolase_dom"/>
</dbReference>
<dbReference type="InterPro" id="IPR015797">
    <property type="entry name" value="NUDIX_hydrolase-like_dom_sf"/>
</dbReference>
<dbReference type="PROSITE" id="PS51462">
    <property type="entry name" value="NUDIX"/>
    <property type="match status" value="1"/>
</dbReference>
<keyword evidence="3 5" id="KW-0378">Hydrolase</keyword>
<gene>
    <name evidence="8" type="ORF">HTZ77_04885</name>
</gene>
<dbReference type="SUPFAM" id="SSF55811">
    <property type="entry name" value="Nudix"/>
    <property type="match status" value="1"/>
</dbReference>